<reference evidence="2 3" key="1">
    <citation type="journal article" date="2011" name="Nat. Genet.">
        <title>The genome of the mesopolyploid crop species Brassica rapa.</title>
        <authorList>
            <consortium name="Brassica rapa Genome Sequencing Project Consortium"/>
            <person name="Wang X."/>
            <person name="Wang H."/>
            <person name="Wang J."/>
            <person name="Sun R."/>
            <person name="Wu J."/>
            <person name="Liu S."/>
            <person name="Bai Y."/>
            <person name="Mun J.H."/>
            <person name="Bancroft I."/>
            <person name="Cheng F."/>
            <person name="Huang S."/>
            <person name="Li X."/>
            <person name="Hua W."/>
            <person name="Wang J."/>
            <person name="Wang X."/>
            <person name="Freeling M."/>
            <person name="Pires J.C."/>
            <person name="Paterson A.H."/>
            <person name="Chalhoub B."/>
            <person name="Wang B."/>
            <person name="Hayward A."/>
            <person name="Sharpe A.G."/>
            <person name="Park B.S."/>
            <person name="Weisshaar B."/>
            <person name="Liu B."/>
            <person name="Li B."/>
            <person name="Liu B."/>
            <person name="Tong C."/>
            <person name="Song C."/>
            <person name="Duran C."/>
            <person name="Peng C."/>
            <person name="Geng C."/>
            <person name="Koh C."/>
            <person name="Lin C."/>
            <person name="Edwards D."/>
            <person name="Mu D."/>
            <person name="Shen D."/>
            <person name="Soumpourou E."/>
            <person name="Li F."/>
            <person name="Fraser F."/>
            <person name="Conant G."/>
            <person name="Lassalle G."/>
            <person name="King G.J."/>
            <person name="Bonnema G."/>
            <person name="Tang H."/>
            <person name="Wang H."/>
            <person name="Belcram H."/>
            <person name="Zhou H."/>
            <person name="Hirakawa H."/>
            <person name="Abe H."/>
            <person name="Guo H."/>
            <person name="Wang H."/>
            <person name="Jin H."/>
            <person name="Parkin I.A."/>
            <person name="Batley J."/>
            <person name="Kim J.S."/>
            <person name="Just J."/>
            <person name="Li J."/>
            <person name="Xu J."/>
            <person name="Deng J."/>
            <person name="Kim J.A."/>
            <person name="Li J."/>
            <person name="Yu J."/>
            <person name="Meng J."/>
            <person name="Wang J."/>
            <person name="Min J."/>
            <person name="Poulain J."/>
            <person name="Wang J."/>
            <person name="Hatakeyama K."/>
            <person name="Wu K."/>
            <person name="Wang L."/>
            <person name="Fang L."/>
            <person name="Trick M."/>
            <person name="Links M.G."/>
            <person name="Zhao M."/>
            <person name="Jin M."/>
            <person name="Ramchiary N."/>
            <person name="Drou N."/>
            <person name="Berkman P.J."/>
            <person name="Cai Q."/>
            <person name="Huang Q."/>
            <person name="Li R."/>
            <person name="Tabata S."/>
            <person name="Cheng S."/>
            <person name="Zhang S."/>
            <person name="Zhang S."/>
            <person name="Huang S."/>
            <person name="Sato S."/>
            <person name="Sun S."/>
            <person name="Kwon S.J."/>
            <person name="Choi S.R."/>
            <person name="Lee T.H."/>
            <person name="Fan W."/>
            <person name="Zhao X."/>
            <person name="Tan X."/>
            <person name="Xu X."/>
            <person name="Wang Y."/>
            <person name="Qiu Y."/>
            <person name="Yin Y."/>
            <person name="Li Y."/>
            <person name="Du Y."/>
            <person name="Liao Y."/>
            <person name="Lim Y."/>
            <person name="Narusaka Y."/>
            <person name="Wang Y."/>
            <person name="Wang Z."/>
            <person name="Li Z."/>
            <person name="Wang Z."/>
            <person name="Xiong Z."/>
            <person name="Zhang Z."/>
        </authorList>
    </citation>
    <scope>NUCLEOTIDE SEQUENCE [LARGE SCALE GENOMIC DNA]</scope>
    <source>
        <strain evidence="2 3">cv. Chiifu-401-42</strain>
    </source>
</reference>
<feature type="region of interest" description="Disordered" evidence="1">
    <location>
        <begin position="148"/>
        <end position="168"/>
    </location>
</feature>
<organism evidence="2 3">
    <name type="scientific">Brassica campestris</name>
    <name type="common">Field mustard</name>
    <dbReference type="NCBI Taxonomy" id="3711"/>
    <lineage>
        <taxon>Eukaryota</taxon>
        <taxon>Viridiplantae</taxon>
        <taxon>Streptophyta</taxon>
        <taxon>Embryophyta</taxon>
        <taxon>Tracheophyta</taxon>
        <taxon>Spermatophyta</taxon>
        <taxon>Magnoliopsida</taxon>
        <taxon>eudicotyledons</taxon>
        <taxon>Gunneridae</taxon>
        <taxon>Pentapetalae</taxon>
        <taxon>rosids</taxon>
        <taxon>malvids</taxon>
        <taxon>Brassicales</taxon>
        <taxon>Brassicaceae</taxon>
        <taxon>Brassiceae</taxon>
        <taxon>Brassica</taxon>
    </lineage>
</organism>
<dbReference type="Gramene" id="Bra033147.1">
    <property type="protein sequence ID" value="Bra033147.1-P"/>
    <property type="gene ID" value="Bra033147"/>
</dbReference>
<evidence type="ECO:0000313" key="3">
    <source>
        <dbReference type="Proteomes" id="UP000011750"/>
    </source>
</evidence>
<evidence type="ECO:0000313" key="2">
    <source>
        <dbReference type="EnsemblPlants" id="Bra033147.1-P"/>
    </source>
</evidence>
<dbReference type="HOGENOM" id="CLU_1398146_0_0_1"/>
<evidence type="ECO:0000256" key="1">
    <source>
        <dbReference type="SAM" id="MobiDB-lite"/>
    </source>
</evidence>
<dbReference type="Proteomes" id="UP000011750">
    <property type="component" value="Chromosome A02"/>
</dbReference>
<dbReference type="AlphaFoldDB" id="M4EWG3"/>
<feature type="compositionally biased region" description="Polar residues" evidence="1">
    <location>
        <begin position="1"/>
        <end position="14"/>
    </location>
</feature>
<sequence>MEMRNASNVGQSESYAHRPQLGHAGESCSKQAADTMIQGEHQSSGKRIASQIVTPSCQVPDDNVTKRARVSPRLLTFSPKETVLPGDAPIIGALNDMEIMEPCMEDGSKDALLVADDHEDDLLGADLMDMEANVVDKLVVDVRMPDKATVEKHKPSSSYKNGGRSGFPLGVQSRKAEFLRRGYPKTPLAISHQSL</sequence>
<reference evidence="2 3" key="2">
    <citation type="journal article" date="2018" name="Hortic Res">
        <title>Improved Brassica rapa reference genome by single-molecule sequencing and chromosome conformation capture technologies.</title>
        <authorList>
            <person name="Zhang L."/>
            <person name="Cai X."/>
            <person name="Wu J."/>
            <person name="Liu M."/>
            <person name="Grob S."/>
            <person name="Cheng F."/>
            <person name="Liang J."/>
            <person name="Cai C."/>
            <person name="Liu Z."/>
            <person name="Liu B."/>
            <person name="Wang F."/>
            <person name="Li S."/>
            <person name="Liu F."/>
            <person name="Li X."/>
            <person name="Cheng L."/>
            <person name="Yang W."/>
            <person name="Li M.H."/>
            <person name="Grossniklaus U."/>
            <person name="Zheng H."/>
            <person name="Wang X."/>
        </authorList>
    </citation>
    <scope>NUCLEOTIDE SEQUENCE [LARGE SCALE GENOMIC DNA]</scope>
    <source>
        <strain evidence="2 3">cv. Chiifu-401-42</strain>
    </source>
</reference>
<feature type="region of interest" description="Disordered" evidence="1">
    <location>
        <begin position="1"/>
        <end position="50"/>
    </location>
</feature>
<accession>M4EWG3</accession>
<dbReference type="EnsemblPlants" id="Bra033147.1">
    <property type="protein sequence ID" value="Bra033147.1-P"/>
    <property type="gene ID" value="Bra033147"/>
</dbReference>
<proteinExistence type="predicted"/>
<dbReference type="OMA" id="NDMEIME"/>
<dbReference type="InParanoid" id="M4EWG3"/>
<protein>
    <submittedName>
        <fullName evidence="2">Uncharacterized protein</fullName>
    </submittedName>
</protein>
<keyword evidence="3" id="KW-1185">Reference proteome</keyword>
<reference evidence="2" key="3">
    <citation type="submission" date="2023-03" db="UniProtKB">
        <authorList>
            <consortium name="EnsemblPlants"/>
        </authorList>
    </citation>
    <scope>IDENTIFICATION</scope>
    <source>
        <strain evidence="2">cv. Chiifu-401-42</strain>
    </source>
</reference>
<name>M4EWG3_BRACM</name>